<dbReference type="InterPro" id="IPR036610">
    <property type="entry name" value="PEBP-like_sf"/>
</dbReference>
<dbReference type="InterPro" id="IPR008914">
    <property type="entry name" value="PEBP"/>
</dbReference>
<proteinExistence type="predicted"/>
<evidence type="ECO:0000313" key="1">
    <source>
        <dbReference type="EMBL" id="THU77734.1"/>
    </source>
</evidence>
<dbReference type="Proteomes" id="UP000297245">
    <property type="component" value="Unassembled WGS sequence"/>
</dbReference>
<dbReference type="SUPFAM" id="SSF49777">
    <property type="entry name" value="PEBP-like"/>
    <property type="match status" value="1"/>
</dbReference>
<accession>A0A4S8KPU6</accession>
<protein>
    <submittedName>
        <fullName evidence="1">PEBP-like protein</fullName>
    </submittedName>
</protein>
<keyword evidence="2" id="KW-1185">Reference proteome</keyword>
<dbReference type="Pfam" id="PF01161">
    <property type="entry name" value="PBP"/>
    <property type="match status" value="1"/>
</dbReference>
<dbReference type="AlphaFoldDB" id="A0A4S8KPU6"/>
<evidence type="ECO:0000313" key="2">
    <source>
        <dbReference type="Proteomes" id="UP000297245"/>
    </source>
</evidence>
<organism evidence="1 2">
    <name type="scientific">Dendrothele bispora (strain CBS 962.96)</name>
    <dbReference type="NCBI Taxonomy" id="1314807"/>
    <lineage>
        <taxon>Eukaryota</taxon>
        <taxon>Fungi</taxon>
        <taxon>Dikarya</taxon>
        <taxon>Basidiomycota</taxon>
        <taxon>Agaricomycotina</taxon>
        <taxon>Agaricomycetes</taxon>
        <taxon>Agaricomycetidae</taxon>
        <taxon>Agaricales</taxon>
        <taxon>Agaricales incertae sedis</taxon>
        <taxon>Dendrothele</taxon>
    </lineage>
</organism>
<dbReference type="InterPro" id="IPR035810">
    <property type="entry name" value="PEBP_euk"/>
</dbReference>
<dbReference type="PANTHER" id="PTHR11362">
    <property type="entry name" value="PHOSPHATIDYLETHANOLAMINE-BINDING PROTEIN"/>
    <property type="match status" value="1"/>
</dbReference>
<dbReference type="CDD" id="cd00866">
    <property type="entry name" value="PEBP_euk"/>
    <property type="match status" value="1"/>
</dbReference>
<dbReference type="OrthoDB" id="2506647at2759"/>
<sequence length="190" mass="20047">MSIAADIGINFDLTILLEVSFSQFDGSVIMLKAGVQLSHNATAGPPVFSISIDTVDAAGPGPFVIAAVDPDAPNPQQPTIAQVRHFLGSDFTQETGGALVNSTAAISEFMRPTPLAGSDAHRYVFLLFNQPEGFYDQTLVNSSSPVEHFDIAVFADATGLGDPIGEIFMLVAPDPTTTMLRQVEVGALHT</sequence>
<dbReference type="PANTHER" id="PTHR11362:SF82">
    <property type="entry name" value="PHOSPHATIDYLETHANOLAMINE-BINDING PROTEIN 4"/>
    <property type="match status" value="1"/>
</dbReference>
<dbReference type="Gene3D" id="3.90.280.10">
    <property type="entry name" value="PEBP-like"/>
    <property type="match status" value="1"/>
</dbReference>
<name>A0A4S8KPU6_DENBC</name>
<reference evidence="1 2" key="1">
    <citation type="journal article" date="2019" name="Nat. Ecol. Evol.">
        <title>Megaphylogeny resolves global patterns of mushroom evolution.</title>
        <authorList>
            <person name="Varga T."/>
            <person name="Krizsan K."/>
            <person name="Foldi C."/>
            <person name="Dima B."/>
            <person name="Sanchez-Garcia M."/>
            <person name="Sanchez-Ramirez S."/>
            <person name="Szollosi G.J."/>
            <person name="Szarkandi J.G."/>
            <person name="Papp V."/>
            <person name="Albert L."/>
            <person name="Andreopoulos W."/>
            <person name="Angelini C."/>
            <person name="Antonin V."/>
            <person name="Barry K.W."/>
            <person name="Bougher N.L."/>
            <person name="Buchanan P."/>
            <person name="Buyck B."/>
            <person name="Bense V."/>
            <person name="Catcheside P."/>
            <person name="Chovatia M."/>
            <person name="Cooper J."/>
            <person name="Damon W."/>
            <person name="Desjardin D."/>
            <person name="Finy P."/>
            <person name="Geml J."/>
            <person name="Haridas S."/>
            <person name="Hughes K."/>
            <person name="Justo A."/>
            <person name="Karasinski D."/>
            <person name="Kautmanova I."/>
            <person name="Kiss B."/>
            <person name="Kocsube S."/>
            <person name="Kotiranta H."/>
            <person name="LaButti K.M."/>
            <person name="Lechner B.E."/>
            <person name="Liimatainen K."/>
            <person name="Lipzen A."/>
            <person name="Lukacs Z."/>
            <person name="Mihaltcheva S."/>
            <person name="Morgado L.N."/>
            <person name="Niskanen T."/>
            <person name="Noordeloos M.E."/>
            <person name="Ohm R.A."/>
            <person name="Ortiz-Santana B."/>
            <person name="Ovrebo C."/>
            <person name="Racz N."/>
            <person name="Riley R."/>
            <person name="Savchenko A."/>
            <person name="Shiryaev A."/>
            <person name="Soop K."/>
            <person name="Spirin V."/>
            <person name="Szebenyi C."/>
            <person name="Tomsovsky M."/>
            <person name="Tulloss R.E."/>
            <person name="Uehling J."/>
            <person name="Grigoriev I.V."/>
            <person name="Vagvolgyi C."/>
            <person name="Papp T."/>
            <person name="Martin F.M."/>
            <person name="Miettinen O."/>
            <person name="Hibbett D.S."/>
            <person name="Nagy L.G."/>
        </authorList>
    </citation>
    <scope>NUCLEOTIDE SEQUENCE [LARGE SCALE GENOMIC DNA]</scope>
    <source>
        <strain evidence="1 2">CBS 962.96</strain>
    </source>
</reference>
<dbReference type="EMBL" id="ML180353">
    <property type="protein sequence ID" value="THU77734.1"/>
    <property type="molecule type" value="Genomic_DNA"/>
</dbReference>
<gene>
    <name evidence="1" type="ORF">K435DRAFT_877478</name>
</gene>